<geneLocation type="mitochondrion" evidence="5"/>
<dbReference type="AlphaFoldDB" id="A0A482DTQ4"/>
<dbReference type="SUPFAM" id="SSF82771">
    <property type="entry name" value="GIY-YIG endonuclease"/>
    <property type="match status" value="1"/>
</dbReference>
<reference evidence="5" key="1">
    <citation type="submission" date="2019-02" db="EMBL/GenBank/DDBJ databases">
        <authorList>
            <person name="Fang M.L."/>
            <person name="Zhang Y."/>
        </authorList>
    </citation>
    <scope>NUCLEOTIDE SEQUENCE</scope>
    <source>
        <strain evidence="5">YMF1.01838</strain>
    </source>
</reference>
<name>A0A482DTQ4_9PEZI</name>
<dbReference type="InterPro" id="IPR003647">
    <property type="entry name" value="Intron_nuc_1_rpt"/>
</dbReference>
<accession>A0A482DTQ4</accession>
<evidence type="ECO:0000256" key="2">
    <source>
        <dbReference type="ARBA" id="ARBA00022759"/>
    </source>
</evidence>
<dbReference type="InterPro" id="IPR003611">
    <property type="entry name" value="NUMOD3"/>
</dbReference>
<keyword evidence="3" id="KW-0378">Hydrolase</keyword>
<dbReference type="EMBL" id="MK550697">
    <property type="protein sequence ID" value="QBM09680.1"/>
    <property type="molecule type" value="Genomic_DNA"/>
</dbReference>
<dbReference type="InterPro" id="IPR035901">
    <property type="entry name" value="GIY-YIG_endonuc_sf"/>
</dbReference>
<dbReference type="GO" id="GO:0003677">
    <property type="term" value="F:DNA binding"/>
    <property type="evidence" value="ECO:0007669"/>
    <property type="project" value="InterPro"/>
</dbReference>
<feature type="domain" description="Nuclease associated modular" evidence="4">
    <location>
        <begin position="83"/>
        <end position="99"/>
    </location>
</feature>
<feature type="domain" description="Nuclease associated modular" evidence="4">
    <location>
        <begin position="53"/>
        <end position="69"/>
    </location>
</feature>
<keyword evidence="1" id="KW-0540">Nuclease</keyword>
<dbReference type="GO" id="GO:0016787">
    <property type="term" value="F:hydrolase activity"/>
    <property type="evidence" value="ECO:0007669"/>
    <property type="project" value="UniProtKB-KW"/>
</dbReference>
<gene>
    <name evidence="5" type="primary">orf155</name>
</gene>
<evidence type="ECO:0000259" key="4">
    <source>
        <dbReference type="SMART" id="SM00496"/>
    </source>
</evidence>
<evidence type="ECO:0000256" key="3">
    <source>
        <dbReference type="ARBA" id="ARBA00022801"/>
    </source>
</evidence>
<evidence type="ECO:0000313" key="5">
    <source>
        <dbReference type="EMBL" id="QBM09680.1"/>
    </source>
</evidence>
<dbReference type="SMART" id="SM00497">
    <property type="entry name" value="IENR1"/>
    <property type="match status" value="1"/>
</dbReference>
<keyword evidence="2" id="KW-0255">Endonuclease</keyword>
<organism evidence="5">
    <name type="scientific">Dactylella sp</name>
    <dbReference type="NCBI Taxonomy" id="1814903"/>
    <lineage>
        <taxon>Eukaryota</taxon>
        <taxon>Fungi</taxon>
        <taxon>Dikarya</taxon>
        <taxon>Ascomycota</taxon>
        <taxon>Pezizomycotina</taxon>
        <taxon>Orbiliomycetes</taxon>
        <taxon>Orbiliales</taxon>
        <taxon>Orbiliaceae</taxon>
        <taxon>Dactylella</taxon>
    </lineage>
</organism>
<dbReference type="InterPro" id="IPR006350">
    <property type="entry name" value="Intron_endoG1"/>
</dbReference>
<dbReference type="SMART" id="SM00496">
    <property type="entry name" value="IENR2"/>
    <property type="match status" value="2"/>
</dbReference>
<sequence length="155" mass="17391">MAIARALVKYGYSGFKLEILEYCDPDLAVIREQYFINLIQPENNILKVAGSSLGYKHTEETLLKLKGRKVSAETILKLKTAWLDRKVTSETQTKMAAAKGSGIVVILNTETNISQKYVSISQAAKEIKASRATISAYIKSQKFFQGKYKLFFKSI</sequence>
<dbReference type="SUPFAM" id="SSF64496">
    <property type="entry name" value="DNA-binding domain of intron-encoded endonucleases"/>
    <property type="match status" value="1"/>
</dbReference>
<protein>
    <recommendedName>
        <fullName evidence="4">Nuclease associated modular domain-containing protein</fullName>
    </recommendedName>
</protein>
<dbReference type="NCBIfam" id="TIGR01453">
    <property type="entry name" value="grpIintron_endo"/>
    <property type="match status" value="1"/>
</dbReference>
<keyword evidence="5" id="KW-0496">Mitochondrion</keyword>
<dbReference type="Gene3D" id="3.40.1440.10">
    <property type="entry name" value="GIY-YIG endonuclease"/>
    <property type="match status" value="1"/>
</dbReference>
<evidence type="ECO:0000256" key="1">
    <source>
        <dbReference type="ARBA" id="ARBA00022722"/>
    </source>
</evidence>
<proteinExistence type="predicted"/>
<dbReference type="GO" id="GO:0004519">
    <property type="term" value="F:endonuclease activity"/>
    <property type="evidence" value="ECO:0007669"/>
    <property type="project" value="UniProtKB-KW"/>
</dbReference>